<dbReference type="InterPro" id="IPR027483">
    <property type="entry name" value="PInositol-4-P-4/5-kinase_C_sf"/>
</dbReference>
<feature type="region of interest" description="Disordered" evidence="2">
    <location>
        <begin position="103"/>
        <end position="127"/>
    </location>
</feature>
<dbReference type="PANTHER" id="PTHR45748:SF7">
    <property type="entry name" value="1-PHOSPHATIDYLINOSITOL 3-PHOSPHATE 5-KINASE-RELATED"/>
    <property type="match status" value="1"/>
</dbReference>
<dbReference type="PROSITE" id="PS51455">
    <property type="entry name" value="PIPK"/>
    <property type="match status" value="1"/>
</dbReference>
<keyword evidence="1" id="KW-0547">Nucleotide-binding</keyword>
<protein>
    <submittedName>
        <fullName evidence="4">Phosphatidylinositol-4-phosphate 5-Kinase</fullName>
    </submittedName>
</protein>
<evidence type="ECO:0000313" key="5">
    <source>
        <dbReference type="Proteomes" id="UP000823046"/>
    </source>
</evidence>
<evidence type="ECO:0000256" key="2">
    <source>
        <dbReference type="SAM" id="MobiDB-lite"/>
    </source>
</evidence>
<dbReference type="EMBL" id="JADAQX010000158">
    <property type="protein sequence ID" value="KAF8821601.1"/>
    <property type="molecule type" value="Genomic_DNA"/>
</dbReference>
<keyword evidence="5" id="KW-1185">Reference proteome</keyword>
<dbReference type="Proteomes" id="UP000823046">
    <property type="component" value="Unassembled WGS sequence"/>
</dbReference>
<evidence type="ECO:0000259" key="3">
    <source>
        <dbReference type="PROSITE" id="PS51455"/>
    </source>
</evidence>
<dbReference type="PANTHER" id="PTHR45748">
    <property type="entry name" value="1-PHOSPHATIDYLINOSITOL 3-PHOSPHATE 5-KINASE-RELATED"/>
    <property type="match status" value="1"/>
</dbReference>
<dbReference type="Gene3D" id="3.30.810.10">
    <property type="entry name" value="2-Layer Sandwich"/>
    <property type="match status" value="1"/>
</dbReference>
<keyword evidence="1" id="KW-0808">Transferase</keyword>
<dbReference type="InterPro" id="IPR002498">
    <property type="entry name" value="PInositol-4-P-4/5-kinase_core"/>
</dbReference>
<dbReference type="SUPFAM" id="SSF56104">
    <property type="entry name" value="SAICAR synthase-like"/>
    <property type="match status" value="2"/>
</dbReference>
<proteinExistence type="predicted"/>
<evidence type="ECO:0000256" key="1">
    <source>
        <dbReference type="PROSITE-ProRule" id="PRU00781"/>
    </source>
</evidence>
<feature type="region of interest" description="Disordered" evidence="2">
    <location>
        <begin position="197"/>
        <end position="233"/>
    </location>
</feature>
<gene>
    <name evidence="4" type="ORF">IE077_001822</name>
</gene>
<feature type="compositionally biased region" description="Basic and acidic residues" evidence="2">
    <location>
        <begin position="490"/>
        <end position="504"/>
    </location>
</feature>
<name>A0ABQ7JC58_9APIC</name>
<feature type="compositionally biased region" description="Polar residues" evidence="2">
    <location>
        <begin position="199"/>
        <end position="226"/>
    </location>
</feature>
<feature type="domain" description="PIPK" evidence="3">
    <location>
        <begin position="1"/>
        <end position="469"/>
    </location>
</feature>
<comment type="caution">
    <text evidence="4">The sequence shown here is derived from an EMBL/GenBank/DDBJ whole genome shotgun (WGS) entry which is preliminary data.</text>
</comment>
<keyword evidence="1" id="KW-0418">Kinase</keyword>
<sequence>MFYSNGPRIFEYIDRIFFEGLPSTITPHYGLFQVERRNRIKVSRSKITYVVMENLRFGFDEGMKGIHIFDLKGMGRTRYYNENIRPETAFGATFRKPFPFKGAQEEKEGRRKISAPLSPPRGVPLKGVHLPPERVPSFPSTMHTASPSLLYSRGRKMETFSPLLQTIHEHEEKSVMEEGKRILSGWSYPCRGPSAVCTPPQTGEGASSPPSWKSPRLSTSPSNVSPFSKKESNGLSPRLIGAHLNLPSNPVHMHALEGEAIVSTLPSLPCETPTKVSTSTLPVSSSPSSSLVLWRETKKHPPSPRNASLLGEKSSPFVHSFASTLIAEDLLSVSSQKEIELAIKEIYLPEEAVKANKIVLWDQNFREYTRGFPLFLLTSADKQYLNQAIYNDTTFLSRLAIVDYSLLLMIDEDSQRIRMGLIDYMRPYTWDKHVETIGKTILMRSGALPTVISPSDYSERFCTAMHTFFDSLYPTEDELLSSPHPSPPLIDRHTQLKGEGKGRGKYESTKRLYYGYYNDSHADNLGHDPCTLQRSYEAHTFRQCGIACAVYYR</sequence>
<dbReference type="Pfam" id="PF01504">
    <property type="entry name" value="PIP5K"/>
    <property type="match status" value="2"/>
</dbReference>
<accession>A0ABQ7JC58</accession>
<keyword evidence="1" id="KW-0067">ATP-binding</keyword>
<reference evidence="4 5" key="1">
    <citation type="journal article" date="2020" name="bioRxiv">
        <title>Metabolic contributions of an alphaproteobacterial endosymbiont in the apicomplexan Cardiosporidium cionae.</title>
        <authorList>
            <person name="Hunter E.S."/>
            <person name="Paight C.J."/>
            <person name="Lane C.E."/>
        </authorList>
    </citation>
    <scope>NUCLEOTIDE SEQUENCE [LARGE SCALE GENOMIC DNA]</scope>
    <source>
        <strain evidence="4">ESH_2018</strain>
    </source>
</reference>
<dbReference type="SMART" id="SM00330">
    <property type="entry name" value="PIPKc"/>
    <property type="match status" value="1"/>
</dbReference>
<organism evidence="4 5">
    <name type="scientific">Cardiosporidium cionae</name>
    <dbReference type="NCBI Taxonomy" id="476202"/>
    <lineage>
        <taxon>Eukaryota</taxon>
        <taxon>Sar</taxon>
        <taxon>Alveolata</taxon>
        <taxon>Apicomplexa</taxon>
        <taxon>Aconoidasida</taxon>
        <taxon>Nephromycida</taxon>
        <taxon>Cardiosporidium</taxon>
    </lineage>
</organism>
<feature type="region of interest" description="Disordered" evidence="2">
    <location>
        <begin position="482"/>
        <end position="504"/>
    </location>
</feature>
<evidence type="ECO:0000313" key="4">
    <source>
        <dbReference type="EMBL" id="KAF8821601.1"/>
    </source>
</evidence>